<evidence type="ECO:0000256" key="15">
    <source>
        <dbReference type="PIRSR" id="PIRSR037393-2"/>
    </source>
</evidence>
<feature type="domain" description="Protein kinase" evidence="19">
    <location>
        <begin position="232"/>
        <end position="524"/>
    </location>
</feature>
<dbReference type="SUPFAM" id="SSF56112">
    <property type="entry name" value="Protein kinase-like (PK-like)"/>
    <property type="match status" value="1"/>
</dbReference>
<evidence type="ECO:0000256" key="16">
    <source>
        <dbReference type="PIRSR" id="PIRSR037393-3"/>
    </source>
</evidence>
<keyword evidence="10 15" id="KW-0067">ATP-binding</keyword>
<dbReference type="InterPro" id="IPR000333">
    <property type="entry name" value="TGFB_receptor"/>
</dbReference>
<evidence type="ECO:0000256" key="6">
    <source>
        <dbReference type="ARBA" id="ARBA00022692"/>
    </source>
</evidence>
<dbReference type="Pfam" id="PF08515">
    <property type="entry name" value="TGF_beta_GS"/>
    <property type="match status" value="1"/>
</dbReference>
<dbReference type="Gene3D" id="3.30.200.20">
    <property type="entry name" value="Phosphorylase Kinase, domain 1"/>
    <property type="match status" value="1"/>
</dbReference>
<evidence type="ECO:0000256" key="8">
    <source>
        <dbReference type="ARBA" id="ARBA00022741"/>
    </source>
</evidence>
<proteinExistence type="evidence at transcript level"/>
<evidence type="ECO:0000256" key="10">
    <source>
        <dbReference type="ARBA" id="ARBA00022840"/>
    </source>
</evidence>
<feature type="transmembrane region" description="Helical" evidence="18">
    <location>
        <begin position="159"/>
        <end position="182"/>
    </location>
</feature>
<evidence type="ECO:0000256" key="17">
    <source>
        <dbReference type="PROSITE-ProRule" id="PRU10141"/>
    </source>
</evidence>
<keyword evidence="4" id="KW-0723">Serine/threonine-protein kinase</keyword>
<evidence type="ECO:0000256" key="11">
    <source>
        <dbReference type="ARBA" id="ARBA00022989"/>
    </source>
</evidence>
<dbReference type="PROSITE" id="PS50011">
    <property type="entry name" value="PROTEIN_KINASE_DOM"/>
    <property type="match status" value="1"/>
</dbReference>
<evidence type="ECO:0000256" key="4">
    <source>
        <dbReference type="ARBA" id="ARBA00022527"/>
    </source>
</evidence>
<dbReference type="InterPro" id="IPR008271">
    <property type="entry name" value="Ser/Thr_kinase_AS"/>
</dbReference>
<keyword evidence="9" id="KW-0418">Kinase</keyword>
<keyword evidence="5" id="KW-0808">Transferase</keyword>
<dbReference type="InterPro" id="IPR003605">
    <property type="entry name" value="GS_dom"/>
</dbReference>
<evidence type="ECO:0000256" key="18">
    <source>
        <dbReference type="SAM" id="Phobius"/>
    </source>
</evidence>
<dbReference type="PROSITE" id="PS51256">
    <property type="entry name" value="GS"/>
    <property type="match status" value="1"/>
</dbReference>
<name>A0A8F8FKY1_HALDU</name>
<evidence type="ECO:0000259" key="20">
    <source>
        <dbReference type="PROSITE" id="PS51256"/>
    </source>
</evidence>
<feature type="domain" description="GS" evidence="20">
    <location>
        <begin position="196"/>
        <end position="231"/>
    </location>
</feature>
<evidence type="ECO:0000256" key="3">
    <source>
        <dbReference type="ARBA" id="ARBA00012401"/>
    </source>
</evidence>
<keyword evidence="12 18" id="KW-0472">Membrane</keyword>
<sequence>MVAFSSRQLLVAFGAALTIFTVVLTVDGLQCHCSRAHCDGSRSCNSTNPLTSLPGEFCIVYKHIHTRENGSTFLTLDQKCWMPTNGYIVYFLCLQHGTCASRWNEDCFCCTTPNCNTPEFYDEQRAKRNVTLPGNSSTTVNPDATNSTNVQVDHLSPDVVVIIILCVAILVIGACIVTIVGVHISVRVGSKRAHSGSSSALSEDSQSPGLFDYSGSGAGLPLLAQRSIALDIKLFRQIGRGRYGEVWHGNYKSEDVAVKIFEGHEETSWEKETAIYITNLISHPNILRFIGADNKDVHFCTKRWLVFEYCEYKALYEYLQAHTLTESMFCSMALGIVSGIHHLHDDVHGKVYKPSIAHRDIKSGNILVRGDLTCCIADFGLALSSASHKDVLKDPSLAVAGTKRYLAPELLDGSFNVKSFQSFLQADMYSLSLVLWEMARRVLSEEKALEYQVPYQDCTPRDPSLEDMKEVVCRQGRRPQIPNTWDGSVPLSTVGQVLEGCWAPNSSPKARLTALRIVKMLQTINCTQTYNNKTLFQPA</sequence>
<dbReference type="PROSITE" id="PS00107">
    <property type="entry name" value="PROTEIN_KINASE_ATP"/>
    <property type="match status" value="1"/>
</dbReference>
<dbReference type="AlphaFoldDB" id="A0A8F8FKY1"/>
<keyword evidence="13 21" id="KW-0675">Receptor</keyword>
<dbReference type="InterPro" id="IPR000719">
    <property type="entry name" value="Prot_kinase_dom"/>
</dbReference>
<dbReference type="GO" id="GO:0046872">
    <property type="term" value="F:metal ion binding"/>
    <property type="evidence" value="ECO:0007669"/>
    <property type="project" value="InterPro"/>
</dbReference>
<comment type="subcellular location">
    <subcellularLocation>
        <location evidence="1">Membrane</location>
        <topology evidence="1">Single-pass type I membrane protein</topology>
    </subcellularLocation>
</comment>
<dbReference type="EMBL" id="MZ042510">
    <property type="protein sequence ID" value="QXY82386.1"/>
    <property type="molecule type" value="mRNA"/>
</dbReference>
<dbReference type="PANTHER" id="PTHR23255:SF72">
    <property type="entry name" value="RECEPTOR PROTEIN SERINE_THREONINE KINASE"/>
    <property type="match status" value="1"/>
</dbReference>
<dbReference type="GO" id="GO:0043235">
    <property type="term" value="C:receptor complex"/>
    <property type="evidence" value="ECO:0007669"/>
    <property type="project" value="InterPro"/>
</dbReference>
<evidence type="ECO:0000313" key="21">
    <source>
        <dbReference type="EMBL" id="QXY82386.1"/>
    </source>
</evidence>
<reference evidence="21" key="1">
    <citation type="journal article" date="2021" name="Genes (Basel)">
        <title>Expression of Wnt and TGF-Beta Pathway Components during Whole-Body Regeneration from Cell Aggregates in Demosponge Halisarca dujardinii.</title>
        <authorList>
            <person name="Borisenko I."/>
            <person name="Bolshakov F.V."/>
            <person name="Ereskovsky A."/>
            <person name="Lavrov A.I."/>
        </authorList>
    </citation>
    <scope>NUCLEOTIDE SEQUENCE</scope>
</reference>
<evidence type="ECO:0000256" key="5">
    <source>
        <dbReference type="ARBA" id="ARBA00022679"/>
    </source>
</evidence>
<dbReference type="Gene3D" id="1.10.510.10">
    <property type="entry name" value="Transferase(Phosphotransferase) domain 1"/>
    <property type="match status" value="1"/>
</dbReference>
<evidence type="ECO:0000256" key="9">
    <source>
        <dbReference type="ARBA" id="ARBA00022777"/>
    </source>
</evidence>
<keyword evidence="8 15" id="KW-0547">Nucleotide-binding</keyword>
<accession>A0A8F8FKY1</accession>
<dbReference type="InterPro" id="IPR011009">
    <property type="entry name" value="Kinase-like_dom_sf"/>
</dbReference>
<evidence type="ECO:0000256" key="1">
    <source>
        <dbReference type="ARBA" id="ARBA00004479"/>
    </source>
</evidence>
<dbReference type="GO" id="GO:0005886">
    <property type="term" value="C:plasma membrane"/>
    <property type="evidence" value="ECO:0007669"/>
    <property type="project" value="TreeGrafter"/>
</dbReference>
<dbReference type="Pfam" id="PF00069">
    <property type="entry name" value="Pkinase"/>
    <property type="match status" value="1"/>
</dbReference>
<dbReference type="GO" id="GO:0071363">
    <property type="term" value="P:cellular response to growth factor stimulus"/>
    <property type="evidence" value="ECO:0007669"/>
    <property type="project" value="TreeGrafter"/>
</dbReference>
<comment type="similarity">
    <text evidence="2">Belongs to the protein kinase superfamily. TKL Ser/Thr protein kinase family. TGFB receptor subfamily.</text>
</comment>
<dbReference type="PANTHER" id="PTHR23255">
    <property type="entry name" value="TRANSFORMING GROWTH FACTOR-BETA RECEPTOR TYPE I AND II"/>
    <property type="match status" value="1"/>
</dbReference>
<dbReference type="SMART" id="SM00220">
    <property type="entry name" value="S_TKc"/>
    <property type="match status" value="1"/>
</dbReference>
<dbReference type="GO" id="GO:0005524">
    <property type="term" value="F:ATP binding"/>
    <property type="evidence" value="ECO:0007669"/>
    <property type="project" value="UniProtKB-UniRule"/>
</dbReference>
<evidence type="ECO:0000256" key="2">
    <source>
        <dbReference type="ARBA" id="ARBA00009605"/>
    </source>
</evidence>
<keyword evidence="7" id="KW-0732">Signal</keyword>
<evidence type="ECO:0000256" key="12">
    <source>
        <dbReference type="ARBA" id="ARBA00023136"/>
    </source>
</evidence>
<feature type="disulfide bond" evidence="16">
    <location>
        <begin position="110"/>
        <end position="115"/>
    </location>
</feature>
<protein>
    <recommendedName>
        <fullName evidence="3">receptor protein serine/threonine kinase</fullName>
        <ecNumber evidence="3">2.7.11.30</ecNumber>
    </recommendedName>
</protein>
<keyword evidence="6 18" id="KW-0812">Transmembrane</keyword>
<evidence type="ECO:0000256" key="7">
    <source>
        <dbReference type="ARBA" id="ARBA00022729"/>
    </source>
</evidence>
<evidence type="ECO:0000256" key="13">
    <source>
        <dbReference type="ARBA" id="ARBA00023170"/>
    </source>
</evidence>
<feature type="active site" description="Proton acceptor" evidence="14">
    <location>
        <position position="360"/>
    </location>
</feature>
<evidence type="ECO:0000256" key="14">
    <source>
        <dbReference type="PIRSR" id="PIRSR037393-1"/>
    </source>
</evidence>
<dbReference type="PIRSF" id="PIRSF037393">
    <property type="entry name" value="TGFRII"/>
    <property type="match status" value="1"/>
</dbReference>
<evidence type="ECO:0000259" key="19">
    <source>
        <dbReference type="PROSITE" id="PS50011"/>
    </source>
</evidence>
<dbReference type="EC" id="2.7.11.30" evidence="3"/>
<dbReference type="SMART" id="SM00467">
    <property type="entry name" value="GS"/>
    <property type="match status" value="1"/>
</dbReference>
<feature type="binding site" evidence="15 17">
    <location>
        <position position="259"/>
    </location>
    <ligand>
        <name>ATP</name>
        <dbReference type="ChEBI" id="CHEBI:30616"/>
    </ligand>
</feature>
<dbReference type="InterPro" id="IPR017194">
    <property type="entry name" value="Transform_growth_fac-b_typ-2"/>
</dbReference>
<dbReference type="PROSITE" id="PS00108">
    <property type="entry name" value="PROTEIN_KINASE_ST"/>
    <property type="match status" value="1"/>
</dbReference>
<keyword evidence="11 18" id="KW-1133">Transmembrane helix</keyword>
<dbReference type="InterPro" id="IPR017441">
    <property type="entry name" value="Protein_kinase_ATP_BS"/>
</dbReference>
<dbReference type="GO" id="GO:0004675">
    <property type="term" value="F:transmembrane receptor protein serine/threonine kinase activity"/>
    <property type="evidence" value="ECO:0007669"/>
    <property type="project" value="UniProtKB-EC"/>
</dbReference>
<keyword evidence="16" id="KW-1015">Disulfide bond</keyword>
<organism evidence="21">
    <name type="scientific">Halisarca dujardinii</name>
    <name type="common">Dujardin's slime sponge</name>
    <dbReference type="NCBI Taxonomy" id="2583056"/>
    <lineage>
        <taxon>Eukaryota</taxon>
        <taxon>Metazoa</taxon>
        <taxon>Porifera</taxon>
        <taxon>Demospongiae</taxon>
        <taxon>Verongimorpha</taxon>
        <taxon>Chondrillida</taxon>
        <taxon>Halisarcidae</taxon>
        <taxon>Halisarca</taxon>
    </lineage>
</organism>